<evidence type="ECO:0000313" key="2">
    <source>
        <dbReference type="EMBL" id="MDR6269496.1"/>
    </source>
</evidence>
<dbReference type="Proteomes" id="UP001185069">
    <property type="component" value="Unassembled WGS sequence"/>
</dbReference>
<feature type="transmembrane region" description="Helical" evidence="1">
    <location>
        <begin position="12"/>
        <end position="40"/>
    </location>
</feature>
<gene>
    <name evidence="2" type="ORF">JOE69_001734</name>
</gene>
<sequence>MNETPRVANRILLTIFGLVLLAAGALAIALAAIPGFAAWWQGWAGPLVRQLRDIAANTSLPGQNSSLIWIGVAVALVLLIIGMIAWVANQGKGRTTVLAADEESGEAEGLVSINGSVAEQLLRQALGERGDLLGATVTTYEVKGQPGLKVRVLPRQGVAPHKVAAEVSGLVAALDELLGQRTPVLLSIGSGARTRFTKAERVR</sequence>
<name>A0ABU1JDI9_9MICC</name>
<reference evidence="2 3" key="1">
    <citation type="submission" date="2023-07" db="EMBL/GenBank/DDBJ databases">
        <title>Sequencing the genomes of 1000 actinobacteria strains.</title>
        <authorList>
            <person name="Klenk H.-P."/>
        </authorList>
    </citation>
    <scope>NUCLEOTIDE SEQUENCE [LARGE SCALE GENOMIC DNA]</scope>
    <source>
        <strain evidence="2 3">DSM 14555</strain>
    </source>
</reference>
<dbReference type="EMBL" id="JAVDQF010000001">
    <property type="protein sequence ID" value="MDR6269496.1"/>
    <property type="molecule type" value="Genomic_DNA"/>
</dbReference>
<accession>A0ABU1JDI9</accession>
<feature type="transmembrane region" description="Helical" evidence="1">
    <location>
        <begin position="67"/>
        <end position="88"/>
    </location>
</feature>
<organism evidence="2 3">
    <name type="scientific">Arthrobacter russicus</name>
    <dbReference type="NCBI Taxonomy" id="172040"/>
    <lineage>
        <taxon>Bacteria</taxon>
        <taxon>Bacillati</taxon>
        <taxon>Actinomycetota</taxon>
        <taxon>Actinomycetes</taxon>
        <taxon>Micrococcales</taxon>
        <taxon>Micrococcaceae</taxon>
        <taxon>Arthrobacter</taxon>
    </lineage>
</organism>
<keyword evidence="1" id="KW-0472">Membrane</keyword>
<comment type="caution">
    <text evidence="2">The sequence shown here is derived from an EMBL/GenBank/DDBJ whole genome shotgun (WGS) entry which is preliminary data.</text>
</comment>
<evidence type="ECO:0000313" key="3">
    <source>
        <dbReference type="Proteomes" id="UP001185069"/>
    </source>
</evidence>
<protein>
    <recommendedName>
        <fullName evidence="4">Alkaline shock response membrane anchor protein AmaP</fullName>
    </recommendedName>
</protein>
<keyword evidence="1" id="KW-0812">Transmembrane</keyword>
<proteinExistence type="predicted"/>
<keyword evidence="1" id="KW-1133">Transmembrane helix</keyword>
<keyword evidence="3" id="KW-1185">Reference proteome</keyword>
<evidence type="ECO:0000256" key="1">
    <source>
        <dbReference type="SAM" id="Phobius"/>
    </source>
</evidence>
<dbReference type="RefSeq" id="WP_296362858.1">
    <property type="nucleotide sequence ID" value="NZ_BAAAHY010000005.1"/>
</dbReference>
<evidence type="ECO:0008006" key="4">
    <source>
        <dbReference type="Google" id="ProtNLM"/>
    </source>
</evidence>